<dbReference type="InParanoid" id="D6WQK7"/>
<evidence type="ECO:0000313" key="1">
    <source>
        <dbReference type="EMBL" id="EFA06509.1"/>
    </source>
</evidence>
<name>D6WQK7_TRICA</name>
<dbReference type="PANTHER" id="PTHR46289:SF14">
    <property type="entry name" value="DUF4371 DOMAIN-CONTAINING PROTEIN"/>
    <property type="match status" value="1"/>
</dbReference>
<dbReference type="SUPFAM" id="SSF53098">
    <property type="entry name" value="Ribonuclease H-like"/>
    <property type="match status" value="1"/>
</dbReference>
<sequence>MLNSFWGKFGPRDNLHQTTIINKPVVLFELITNPSKIVHSLNIINPEVILTTWERVEEDVKPSKIVNVAFVVTQLLSPSADTRGGGGKGGSNYQILLRQNIALRGYRDDGKLIEENSENSYMSLILRYVDNSSNSTSEMNQIREDFFGFVNCHTENYSDFTCEPVLTGKILAKTVIQSLTNAELKLEDCIGIGTDGCSVMLGDKNGAVTNLQKSLKNAVRCPCYNHSLNLSISKSSSVQAVRNAMGTLKDVVSFINASAKRNNVLKFKNKHQLMKLCETRWSERHDSVLRFKSSLTELVDTLDIISQWKEYDSSTKAQILKNSIFDALFVITICSLSDILSTTITLSNMLQKKSLDKEYANILLDNTTKILQNKRQNPEAVFRPIYLEAYNILEQMGTEMTVPCITGRQKNRSNIMANNPESYYRINIYLPIIDNILLDIHFRFPKETLDLMELNAAVPTNALKKSKDELQSSINTIAEWLKNLETGYDFNTEKMLL</sequence>
<dbReference type="PhylomeDB" id="D6WQK7"/>
<dbReference type="PANTHER" id="PTHR46289">
    <property type="entry name" value="52 KDA REPRESSOR OF THE INHIBITOR OF THE PROTEIN KINASE-LIKE PROTEIN-RELATED"/>
    <property type="match status" value="1"/>
</dbReference>
<dbReference type="InterPro" id="IPR012337">
    <property type="entry name" value="RNaseH-like_sf"/>
</dbReference>
<protein>
    <submittedName>
        <fullName evidence="1">52 kDa repressor of the inhibitor of the protein kinase-like Protein</fullName>
    </submittedName>
</protein>
<dbReference type="Proteomes" id="UP000007266">
    <property type="component" value="Linkage group 7"/>
</dbReference>
<dbReference type="eggNOG" id="ENOG502QU3U">
    <property type="taxonomic scope" value="Eukaryota"/>
</dbReference>
<dbReference type="HOGENOM" id="CLU_549009_0_0_1"/>
<proteinExistence type="predicted"/>
<keyword evidence="2" id="KW-1185">Reference proteome</keyword>
<evidence type="ECO:0000313" key="2">
    <source>
        <dbReference type="Proteomes" id="UP000007266"/>
    </source>
</evidence>
<dbReference type="InterPro" id="IPR052958">
    <property type="entry name" value="IFN-induced_PKR_regulator"/>
</dbReference>
<reference evidence="1 2" key="1">
    <citation type="journal article" date="2008" name="Nature">
        <title>The genome of the model beetle and pest Tribolium castaneum.</title>
        <authorList>
            <consortium name="Tribolium Genome Sequencing Consortium"/>
            <person name="Richards S."/>
            <person name="Gibbs R.A."/>
            <person name="Weinstock G.M."/>
            <person name="Brown S.J."/>
            <person name="Denell R."/>
            <person name="Beeman R.W."/>
            <person name="Gibbs R."/>
            <person name="Beeman R.W."/>
            <person name="Brown S.J."/>
            <person name="Bucher G."/>
            <person name="Friedrich M."/>
            <person name="Grimmelikhuijzen C.J."/>
            <person name="Klingler M."/>
            <person name="Lorenzen M."/>
            <person name="Richards S."/>
            <person name="Roth S."/>
            <person name="Schroder R."/>
            <person name="Tautz D."/>
            <person name="Zdobnov E.M."/>
            <person name="Muzny D."/>
            <person name="Gibbs R.A."/>
            <person name="Weinstock G.M."/>
            <person name="Attaway T."/>
            <person name="Bell S."/>
            <person name="Buhay C.J."/>
            <person name="Chandrabose M.N."/>
            <person name="Chavez D."/>
            <person name="Clerk-Blankenburg K.P."/>
            <person name="Cree A."/>
            <person name="Dao M."/>
            <person name="Davis C."/>
            <person name="Chacko J."/>
            <person name="Dinh H."/>
            <person name="Dugan-Rocha S."/>
            <person name="Fowler G."/>
            <person name="Garner T.T."/>
            <person name="Garnes J."/>
            <person name="Gnirke A."/>
            <person name="Hawes A."/>
            <person name="Hernandez J."/>
            <person name="Hines S."/>
            <person name="Holder M."/>
            <person name="Hume J."/>
            <person name="Jhangiani S.N."/>
            <person name="Joshi V."/>
            <person name="Khan Z.M."/>
            <person name="Jackson L."/>
            <person name="Kovar C."/>
            <person name="Kowis A."/>
            <person name="Lee S."/>
            <person name="Lewis L.R."/>
            <person name="Margolis J."/>
            <person name="Morgan M."/>
            <person name="Nazareth L.V."/>
            <person name="Nguyen N."/>
            <person name="Okwuonu G."/>
            <person name="Parker D."/>
            <person name="Richards S."/>
            <person name="Ruiz S.J."/>
            <person name="Santibanez J."/>
            <person name="Savard J."/>
            <person name="Scherer S.E."/>
            <person name="Schneider B."/>
            <person name="Sodergren E."/>
            <person name="Tautz D."/>
            <person name="Vattahil S."/>
            <person name="Villasana D."/>
            <person name="White C.S."/>
            <person name="Wright R."/>
            <person name="Park Y."/>
            <person name="Beeman R.W."/>
            <person name="Lord J."/>
            <person name="Oppert B."/>
            <person name="Lorenzen M."/>
            <person name="Brown S."/>
            <person name="Wang L."/>
            <person name="Savard J."/>
            <person name="Tautz D."/>
            <person name="Richards S."/>
            <person name="Weinstock G."/>
            <person name="Gibbs R.A."/>
            <person name="Liu Y."/>
            <person name="Worley K."/>
            <person name="Weinstock G."/>
            <person name="Elsik C.G."/>
            <person name="Reese J.T."/>
            <person name="Elhaik E."/>
            <person name="Landan G."/>
            <person name="Graur D."/>
            <person name="Arensburger P."/>
            <person name="Atkinson P."/>
            <person name="Beeman R.W."/>
            <person name="Beidler J."/>
            <person name="Brown S.J."/>
            <person name="Demuth J.P."/>
            <person name="Drury D.W."/>
            <person name="Du Y.Z."/>
            <person name="Fujiwara H."/>
            <person name="Lorenzen M."/>
            <person name="Maselli V."/>
            <person name="Osanai M."/>
            <person name="Park Y."/>
            <person name="Robertson H.M."/>
            <person name="Tu Z."/>
            <person name="Wang J.J."/>
            <person name="Wang S."/>
            <person name="Richards S."/>
            <person name="Song H."/>
            <person name="Zhang L."/>
            <person name="Sodergren E."/>
            <person name="Werner D."/>
            <person name="Stanke M."/>
            <person name="Morgenstern B."/>
            <person name="Solovyev V."/>
            <person name="Kosarev P."/>
            <person name="Brown G."/>
            <person name="Chen H.C."/>
            <person name="Ermolaeva O."/>
            <person name="Hlavina W."/>
            <person name="Kapustin Y."/>
            <person name="Kiryutin B."/>
            <person name="Kitts P."/>
            <person name="Maglott D."/>
            <person name="Pruitt K."/>
            <person name="Sapojnikov V."/>
            <person name="Souvorov A."/>
            <person name="Mackey A.J."/>
            <person name="Waterhouse R.M."/>
            <person name="Wyder S."/>
            <person name="Zdobnov E.M."/>
            <person name="Zdobnov E.M."/>
            <person name="Wyder S."/>
            <person name="Kriventseva E.V."/>
            <person name="Kadowaki T."/>
            <person name="Bork P."/>
            <person name="Aranda M."/>
            <person name="Bao R."/>
            <person name="Beermann A."/>
            <person name="Berns N."/>
            <person name="Bolognesi R."/>
            <person name="Bonneton F."/>
            <person name="Bopp D."/>
            <person name="Brown S.J."/>
            <person name="Bucher G."/>
            <person name="Butts T."/>
            <person name="Chaumot A."/>
            <person name="Denell R.E."/>
            <person name="Ferrier D.E."/>
            <person name="Friedrich M."/>
            <person name="Gordon C.M."/>
            <person name="Jindra M."/>
            <person name="Klingler M."/>
            <person name="Lan Q."/>
            <person name="Lattorff H.M."/>
            <person name="Laudet V."/>
            <person name="von Levetsow C."/>
            <person name="Liu Z."/>
            <person name="Lutz R."/>
            <person name="Lynch J.A."/>
            <person name="da Fonseca R.N."/>
            <person name="Posnien N."/>
            <person name="Reuter R."/>
            <person name="Roth S."/>
            <person name="Savard J."/>
            <person name="Schinko J.B."/>
            <person name="Schmitt C."/>
            <person name="Schoppmeier M."/>
            <person name="Schroder R."/>
            <person name="Shippy T.D."/>
            <person name="Simonnet F."/>
            <person name="Marques-Souza H."/>
            <person name="Tautz D."/>
            <person name="Tomoyasu Y."/>
            <person name="Trauner J."/>
            <person name="Van der Zee M."/>
            <person name="Vervoort M."/>
            <person name="Wittkopp N."/>
            <person name="Wimmer E.A."/>
            <person name="Yang X."/>
            <person name="Jones A.K."/>
            <person name="Sattelle D.B."/>
            <person name="Ebert P.R."/>
            <person name="Nelson D."/>
            <person name="Scott J.G."/>
            <person name="Beeman R.W."/>
            <person name="Muthukrishnan S."/>
            <person name="Kramer K.J."/>
            <person name="Arakane Y."/>
            <person name="Beeman R.W."/>
            <person name="Zhu Q."/>
            <person name="Hogenkamp D."/>
            <person name="Dixit R."/>
            <person name="Oppert B."/>
            <person name="Jiang H."/>
            <person name="Zou Z."/>
            <person name="Marshall J."/>
            <person name="Elpidina E."/>
            <person name="Vinokurov K."/>
            <person name="Oppert C."/>
            <person name="Zou Z."/>
            <person name="Evans J."/>
            <person name="Lu Z."/>
            <person name="Zhao P."/>
            <person name="Sumathipala N."/>
            <person name="Altincicek B."/>
            <person name="Vilcinskas A."/>
            <person name="Williams M."/>
            <person name="Hultmark D."/>
            <person name="Hetru C."/>
            <person name="Jiang H."/>
            <person name="Grimmelikhuijzen C.J."/>
            <person name="Hauser F."/>
            <person name="Cazzamali G."/>
            <person name="Williamson M."/>
            <person name="Park Y."/>
            <person name="Li B."/>
            <person name="Tanaka Y."/>
            <person name="Predel R."/>
            <person name="Neupert S."/>
            <person name="Schachtner J."/>
            <person name="Verleyen P."/>
            <person name="Raible F."/>
            <person name="Bork P."/>
            <person name="Friedrich M."/>
            <person name="Walden K.K."/>
            <person name="Robertson H.M."/>
            <person name="Angeli S."/>
            <person name="Foret S."/>
            <person name="Bucher G."/>
            <person name="Schuetz S."/>
            <person name="Maleszka R."/>
            <person name="Wimmer E.A."/>
            <person name="Beeman R.W."/>
            <person name="Lorenzen M."/>
            <person name="Tomoyasu Y."/>
            <person name="Miller S.C."/>
            <person name="Grossmann D."/>
            <person name="Bucher G."/>
        </authorList>
    </citation>
    <scope>NUCLEOTIDE SEQUENCE [LARGE SCALE GENOMIC DNA]</scope>
    <source>
        <strain evidence="1 2">Georgia GA2</strain>
    </source>
</reference>
<accession>D6WQK7</accession>
<organism evidence="1 2">
    <name type="scientific">Tribolium castaneum</name>
    <name type="common">Red flour beetle</name>
    <dbReference type="NCBI Taxonomy" id="7070"/>
    <lineage>
        <taxon>Eukaryota</taxon>
        <taxon>Metazoa</taxon>
        <taxon>Ecdysozoa</taxon>
        <taxon>Arthropoda</taxon>
        <taxon>Hexapoda</taxon>
        <taxon>Insecta</taxon>
        <taxon>Pterygota</taxon>
        <taxon>Neoptera</taxon>
        <taxon>Endopterygota</taxon>
        <taxon>Coleoptera</taxon>
        <taxon>Polyphaga</taxon>
        <taxon>Cucujiformia</taxon>
        <taxon>Tenebrionidae</taxon>
        <taxon>Tenebrionidae incertae sedis</taxon>
        <taxon>Tribolium</taxon>
    </lineage>
</organism>
<reference evidence="1 2" key="2">
    <citation type="journal article" date="2010" name="Nucleic Acids Res.">
        <title>BeetleBase in 2010: revisions to provide comprehensive genomic information for Tribolium castaneum.</title>
        <authorList>
            <person name="Kim H.S."/>
            <person name="Murphy T."/>
            <person name="Xia J."/>
            <person name="Caragea D."/>
            <person name="Park Y."/>
            <person name="Beeman R.W."/>
            <person name="Lorenzen M.D."/>
            <person name="Butcher S."/>
            <person name="Manak J.R."/>
            <person name="Brown S.J."/>
        </authorList>
    </citation>
    <scope>GENOME REANNOTATION</scope>
    <source>
        <strain evidence="1 2">Georgia GA2</strain>
    </source>
</reference>
<dbReference type="EMBL" id="KQ971350">
    <property type="protein sequence ID" value="EFA06509.1"/>
    <property type="molecule type" value="Genomic_DNA"/>
</dbReference>
<gene>
    <name evidence="1" type="primary">GLEAN_09408</name>
    <name evidence="1" type="ORF">TcasGA2_TC009408</name>
</gene>
<dbReference type="OMA" id="INTIAEW"/>
<dbReference type="AlphaFoldDB" id="D6WQK7"/>